<evidence type="ECO:0000256" key="2">
    <source>
        <dbReference type="ARBA" id="ARBA00005417"/>
    </source>
</evidence>
<keyword evidence="4" id="KW-1003">Cell membrane</keyword>
<dbReference type="RefSeq" id="WP_088149166.1">
    <property type="nucleotide sequence ID" value="NZ_NHON01000001.1"/>
</dbReference>
<dbReference type="InterPro" id="IPR050388">
    <property type="entry name" value="ABC_Ni/Peptide_Import"/>
</dbReference>
<comment type="caution">
    <text evidence="9">The sequence shown here is derived from an EMBL/GenBank/DDBJ whole genome shotgun (WGS) entry which is preliminary data.</text>
</comment>
<gene>
    <name evidence="9" type="ORF">BWR60_01195</name>
</gene>
<proteinExistence type="inferred from homology"/>
<keyword evidence="10" id="KW-1185">Reference proteome</keyword>
<evidence type="ECO:0000256" key="1">
    <source>
        <dbReference type="ARBA" id="ARBA00004417"/>
    </source>
</evidence>
<evidence type="ECO:0000256" key="6">
    <source>
        <dbReference type="ARBA" id="ARBA00022840"/>
    </source>
</evidence>
<dbReference type="PANTHER" id="PTHR43297">
    <property type="entry name" value="OLIGOPEPTIDE TRANSPORT ATP-BINDING PROTEIN APPD"/>
    <property type="match status" value="1"/>
</dbReference>
<dbReference type="InterPro" id="IPR003593">
    <property type="entry name" value="AAA+_ATPase"/>
</dbReference>
<dbReference type="NCBIfam" id="NF008453">
    <property type="entry name" value="PRK11308.1"/>
    <property type="match status" value="2"/>
</dbReference>
<dbReference type="InterPro" id="IPR003439">
    <property type="entry name" value="ABC_transporter-like_ATP-bd"/>
</dbReference>
<keyword evidence="7" id="KW-0472">Membrane</keyword>
<keyword evidence="3" id="KW-0813">Transport</keyword>
<dbReference type="InterPro" id="IPR013563">
    <property type="entry name" value="Oligopep_ABC_C"/>
</dbReference>
<dbReference type="PROSITE" id="PS50893">
    <property type="entry name" value="ABC_TRANSPORTER_2"/>
    <property type="match status" value="2"/>
</dbReference>
<dbReference type="Pfam" id="PF00005">
    <property type="entry name" value="ABC_tran"/>
    <property type="match status" value="2"/>
</dbReference>
<dbReference type="NCBIfam" id="NF007739">
    <property type="entry name" value="PRK10419.1"/>
    <property type="match status" value="2"/>
</dbReference>
<comment type="subcellular location">
    <subcellularLocation>
        <location evidence="1">Cell inner membrane</location>
        <topology evidence="1">Peripheral membrane protein</topology>
    </subcellularLocation>
</comment>
<dbReference type="FunFam" id="3.40.50.300:FF:000016">
    <property type="entry name" value="Oligopeptide ABC transporter ATP-binding component"/>
    <property type="match status" value="2"/>
</dbReference>
<dbReference type="NCBIfam" id="TIGR01727">
    <property type="entry name" value="oligo_HPY"/>
    <property type="match status" value="2"/>
</dbReference>
<dbReference type="GO" id="GO:0015833">
    <property type="term" value="P:peptide transport"/>
    <property type="evidence" value="ECO:0007669"/>
    <property type="project" value="InterPro"/>
</dbReference>
<dbReference type="Proteomes" id="UP000196655">
    <property type="component" value="Unassembled WGS sequence"/>
</dbReference>
<dbReference type="GO" id="GO:0055085">
    <property type="term" value="P:transmembrane transport"/>
    <property type="evidence" value="ECO:0007669"/>
    <property type="project" value="UniProtKB-ARBA"/>
</dbReference>
<name>A0A211ZVJ2_9PROT</name>
<dbReference type="OrthoDB" id="9802264at2"/>
<reference evidence="10" key="1">
    <citation type="submission" date="2017-05" db="EMBL/GenBank/DDBJ databases">
        <authorList>
            <person name="Macchi M."/>
            <person name="Festa S."/>
            <person name="Coppotelli B.M."/>
            <person name="Morelli I.S."/>
        </authorList>
    </citation>
    <scope>NUCLEOTIDE SEQUENCE [LARGE SCALE GENOMIC DNA]</scope>
    <source>
        <strain evidence="10">I</strain>
    </source>
</reference>
<feature type="domain" description="ABC transporter" evidence="8">
    <location>
        <begin position="7"/>
        <end position="256"/>
    </location>
</feature>
<dbReference type="AlphaFoldDB" id="A0A211ZVJ2"/>
<dbReference type="InterPro" id="IPR017871">
    <property type="entry name" value="ABC_transporter-like_CS"/>
</dbReference>
<evidence type="ECO:0000313" key="9">
    <source>
        <dbReference type="EMBL" id="OWJ69176.1"/>
    </source>
</evidence>
<evidence type="ECO:0000256" key="5">
    <source>
        <dbReference type="ARBA" id="ARBA00022741"/>
    </source>
</evidence>
<dbReference type="Gene3D" id="3.40.50.300">
    <property type="entry name" value="P-loop containing nucleotide triphosphate hydrolases"/>
    <property type="match status" value="2"/>
</dbReference>
<dbReference type="PROSITE" id="PS00211">
    <property type="entry name" value="ABC_TRANSPORTER_1"/>
    <property type="match status" value="2"/>
</dbReference>
<evidence type="ECO:0000256" key="4">
    <source>
        <dbReference type="ARBA" id="ARBA00022475"/>
    </source>
</evidence>
<dbReference type="GO" id="GO:0016887">
    <property type="term" value="F:ATP hydrolysis activity"/>
    <property type="evidence" value="ECO:0007669"/>
    <property type="project" value="InterPro"/>
</dbReference>
<protein>
    <submittedName>
        <fullName evidence="9">Glutathione ABC transporter ATP-binding protein</fullName>
    </submittedName>
</protein>
<sequence>MDALLDIKALSVELPTQAGMLKAVDAIDLRIGAGETVCLVGESGSGKTLTALSIMRLIDHKGGRLARGEVRLDGRNLARLSQREMSDLRGRAIGIVFQEPMTAFDPVFTIGTQIAEVIVRHRGLGRAAARKEAIGLLQRVKIPDPHLRVDQYPHQLSGGMRQRAMIAMALACSPRLLIADEPTTALDVTIQAQILTLLKELQAETGMAILLITHDLGIAAEVADRVVVMYAGRVVEDAPVAELFARPAHPYARGLLQSVVGARVDRGRRLHSIRGTIPSLSHPPSGCRFHPRCPRATRQCAAEAPPLRPEGARRVACWHPHDDPMPRPAPGEAVAASPVPAAVRKPLFDVVDLHKHYPLGIAWPGVTRPVVRAVDGVSFQIHEGETFGLVGESGSGKSTLARLLLQLEPATGGRVAFDGRDLAGLDRHGVRQMRRHMQMVFQDPYGSIDPRWTVGGIIGEPLAVHERLASAQRRERVQALLEQVGLDPAWHSRHPHQLSGGQRQRVAIARAIALQPRFVLADEAVSALDVSVQAQVVNLLQDLKERLGLTYLFIGHGLHLVRHVSDRIGVMYLGRLVEIGPADALFRHPAHHYTRALVSAIPEPDPQARRSFVPLPGEIPSPTRPPPGCRFHTRCPAATARCRQEEPPPVAIGSQRVVACHHPL</sequence>
<dbReference type="PANTHER" id="PTHR43297:SF2">
    <property type="entry name" value="DIPEPTIDE TRANSPORT ATP-BINDING PROTEIN DPPD"/>
    <property type="match status" value="1"/>
</dbReference>
<dbReference type="GO" id="GO:0005524">
    <property type="term" value="F:ATP binding"/>
    <property type="evidence" value="ECO:0007669"/>
    <property type="project" value="UniProtKB-KW"/>
</dbReference>
<dbReference type="GO" id="GO:0005886">
    <property type="term" value="C:plasma membrane"/>
    <property type="evidence" value="ECO:0007669"/>
    <property type="project" value="UniProtKB-SubCell"/>
</dbReference>
<dbReference type="CDD" id="cd03257">
    <property type="entry name" value="ABC_NikE_OppD_transporters"/>
    <property type="match status" value="2"/>
</dbReference>
<dbReference type="SUPFAM" id="SSF52540">
    <property type="entry name" value="P-loop containing nucleoside triphosphate hydrolases"/>
    <property type="match status" value="2"/>
</dbReference>
<evidence type="ECO:0000313" key="10">
    <source>
        <dbReference type="Proteomes" id="UP000196655"/>
    </source>
</evidence>
<evidence type="ECO:0000256" key="3">
    <source>
        <dbReference type="ARBA" id="ARBA00022448"/>
    </source>
</evidence>
<keyword evidence="6 9" id="KW-0067">ATP-binding</keyword>
<keyword evidence="5" id="KW-0547">Nucleotide-binding</keyword>
<feature type="domain" description="ABC transporter" evidence="8">
    <location>
        <begin position="348"/>
        <end position="598"/>
    </location>
</feature>
<accession>A0A211ZVJ2</accession>
<organism evidence="9 10">
    <name type="scientific">Inquilinus limosus</name>
    <dbReference type="NCBI Taxonomy" id="171674"/>
    <lineage>
        <taxon>Bacteria</taxon>
        <taxon>Pseudomonadati</taxon>
        <taxon>Pseudomonadota</taxon>
        <taxon>Alphaproteobacteria</taxon>
        <taxon>Rhodospirillales</taxon>
        <taxon>Rhodospirillaceae</taxon>
        <taxon>Inquilinus</taxon>
    </lineage>
</organism>
<comment type="similarity">
    <text evidence="2">Belongs to the ABC transporter superfamily.</text>
</comment>
<dbReference type="SMART" id="SM00382">
    <property type="entry name" value="AAA"/>
    <property type="match status" value="2"/>
</dbReference>
<evidence type="ECO:0000259" key="8">
    <source>
        <dbReference type="PROSITE" id="PS50893"/>
    </source>
</evidence>
<evidence type="ECO:0000256" key="7">
    <source>
        <dbReference type="ARBA" id="ARBA00023136"/>
    </source>
</evidence>
<dbReference type="InterPro" id="IPR027417">
    <property type="entry name" value="P-loop_NTPase"/>
</dbReference>
<dbReference type="Pfam" id="PF08352">
    <property type="entry name" value="oligo_HPY"/>
    <property type="match status" value="2"/>
</dbReference>
<dbReference type="EMBL" id="NHON01000001">
    <property type="protein sequence ID" value="OWJ69176.1"/>
    <property type="molecule type" value="Genomic_DNA"/>
</dbReference>